<name>R4XE82_TAPDE</name>
<evidence type="ECO:0000256" key="8">
    <source>
        <dbReference type="ARBA" id="ARBA00023004"/>
    </source>
</evidence>
<comment type="cofactor">
    <cofactor evidence="1">
        <name>FAD</name>
        <dbReference type="ChEBI" id="CHEBI:57692"/>
    </cofactor>
</comment>
<dbReference type="VEuPathDB" id="FungiDB:TAPDE_004474"/>
<evidence type="ECO:0000256" key="4">
    <source>
        <dbReference type="ARBA" id="ARBA00022714"/>
    </source>
</evidence>
<evidence type="ECO:0000256" key="5">
    <source>
        <dbReference type="ARBA" id="ARBA00022723"/>
    </source>
</evidence>
<accession>R4XE82</accession>
<dbReference type="GO" id="GO:0046872">
    <property type="term" value="F:metal ion binding"/>
    <property type="evidence" value="ECO:0007669"/>
    <property type="project" value="UniProtKB-KW"/>
</dbReference>
<dbReference type="Gene3D" id="3.30.390.30">
    <property type="match status" value="1"/>
</dbReference>
<sequence length="544" mass="58786">MSKFYQVGSVSDLKDGEKKEVELENGSKILLAKLNGKFLATSSNCTHYGAPLKNGVLSPEGRITCPWHGACFDMHTGDIEDAPAIDAIFAFKTSVKDDKVYIDATEADLKAGRRMPSCAAKNAKTTDERVVVIGGGASAATCIESLREYGYEGAITAISSEPYYPIDRTKISKALITDASKIEMRNQKFYQELDIDFRKNETVESVDVSAKNVKLASGSTVSYSKLIVATGGTPKRLPMDGFDLDNVFLLRNIEHAQNIVSSRDARPSNDKETRKNIVIVGSSFIGMEAAFANADKHNVVIVGQEKYPLESVLGPQVGKQLQASAESKGVKFHMEAGVEKALPSKADPKSAGTVCLKDGTQLPCDLVILGVGVAPATKFLDGQVKLEDDGGIAVDEYLQVKGQNDIYAIGDIAHFPYTGPGATGKPIRIEHWSVAENHGRAVAKTLAGKKAPFTNIPYFWSAQGAQLRYCGNNSPTVGWDDIVIQGDLKETKFAGFYTKGEQVVAVVSMGYDPAVSKSAELMRRSMMPSKTELKNGTDVRELVF</sequence>
<evidence type="ECO:0000313" key="12">
    <source>
        <dbReference type="Proteomes" id="UP000013776"/>
    </source>
</evidence>
<keyword evidence="9" id="KW-0411">Iron-sulfur</keyword>
<dbReference type="InterPro" id="IPR036188">
    <property type="entry name" value="FAD/NAD-bd_sf"/>
</dbReference>
<evidence type="ECO:0000256" key="3">
    <source>
        <dbReference type="ARBA" id="ARBA00022630"/>
    </source>
</evidence>
<protein>
    <recommendedName>
        <fullName evidence="10">Rieske domain-containing protein</fullName>
    </recommendedName>
</protein>
<keyword evidence="12" id="KW-1185">Reference proteome</keyword>
<dbReference type="Pfam" id="PF07992">
    <property type="entry name" value="Pyr_redox_2"/>
    <property type="match status" value="1"/>
</dbReference>
<evidence type="ECO:0000256" key="6">
    <source>
        <dbReference type="ARBA" id="ARBA00022827"/>
    </source>
</evidence>
<dbReference type="OrthoDB" id="6029at2759"/>
<reference evidence="11 12" key="1">
    <citation type="journal article" date="2013" name="MBio">
        <title>Genome sequencing of the plant pathogen Taphrina deformans, the causal agent of peach leaf curl.</title>
        <authorList>
            <person name="Cisse O.H."/>
            <person name="Almeida J.M.G.C.F."/>
            <person name="Fonseca A."/>
            <person name="Kumar A.A."/>
            <person name="Salojaervi J."/>
            <person name="Overmyer K."/>
            <person name="Hauser P.M."/>
            <person name="Pagni M."/>
        </authorList>
    </citation>
    <scope>NUCLEOTIDE SEQUENCE [LARGE SCALE GENOMIC DNA]</scope>
    <source>
        <strain evidence="12">PYCC 5710 / ATCC 11124 / CBS 356.35 / IMI 108563 / JCM 9778 / NBRC 8474</strain>
    </source>
</reference>
<dbReference type="Proteomes" id="UP000013776">
    <property type="component" value="Unassembled WGS sequence"/>
</dbReference>
<dbReference type="PRINTS" id="PR00368">
    <property type="entry name" value="FADPNR"/>
</dbReference>
<evidence type="ECO:0000256" key="2">
    <source>
        <dbReference type="ARBA" id="ARBA00006442"/>
    </source>
</evidence>
<comment type="caution">
    <text evidence="11">The sequence shown here is derived from an EMBL/GenBank/DDBJ whole genome shotgun (WGS) entry which is preliminary data.</text>
</comment>
<dbReference type="eggNOG" id="KOG1336">
    <property type="taxonomic scope" value="Eukaryota"/>
</dbReference>
<dbReference type="Pfam" id="PF00355">
    <property type="entry name" value="Rieske"/>
    <property type="match status" value="1"/>
</dbReference>
<evidence type="ECO:0000259" key="10">
    <source>
        <dbReference type="PROSITE" id="PS51296"/>
    </source>
</evidence>
<dbReference type="SUPFAM" id="SSF50022">
    <property type="entry name" value="ISP domain"/>
    <property type="match status" value="1"/>
</dbReference>
<dbReference type="GO" id="GO:0051537">
    <property type="term" value="F:2 iron, 2 sulfur cluster binding"/>
    <property type="evidence" value="ECO:0007669"/>
    <property type="project" value="UniProtKB-KW"/>
</dbReference>
<dbReference type="SUPFAM" id="SSF55424">
    <property type="entry name" value="FAD/NAD-linked reductases, dimerisation (C-terminal) domain"/>
    <property type="match status" value="1"/>
</dbReference>
<dbReference type="Gene3D" id="2.102.10.10">
    <property type="entry name" value="Rieske [2Fe-2S] iron-sulphur domain"/>
    <property type="match status" value="1"/>
</dbReference>
<dbReference type="InterPro" id="IPR017941">
    <property type="entry name" value="Rieske_2Fe-2S"/>
</dbReference>
<dbReference type="STRING" id="1097556.R4XE82"/>
<dbReference type="InterPro" id="IPR036922">
    <property type="entry name" value="Rieske_2Fe-2S_sf"/>
</dbReference>
<keyword evidence="6" id="KW-0274">FAD</keyword>
<dbReference type="InterPro" id="IPR016156">
    <property type="entry name" value="FAD/NAD-linked_Rdtase_dimer_sf"/>
</dbReference>
<dbReference type="PANTHER" id="PTHR43557">
    <property type="entry name" value="APOPTOSIS-INDUCING FACTOR 1"/>
    <property type="match status" value="1"/>
</dbReference>
<evidence type="ECO:0000256" key="1">
    <source>
        <dbReference type="ARBA" id="ARBA00001974"/>
    </source>
</evidence>
<dbReference type="Gene3D" id="3.50.50.60">
    <property type="entry name" value="FAD/NAD(P)-binding domain"/>
    <property type="match status" value="2"/>
</dbReference>
<dbReference type="InterPro" id="IPR050446">
    <property type="entry name" value="FAD-oxidoreductase/Apoptosis"/>
</dbReference>
<dbReference type="Pfam" id="PF14759">
    <property type="entry name" value="Reductase_C"/>
    <property type="match status" value="1"/>
</dbReference>
<comment type="similarity">
    <text evidence="2">Belongs to the FAD-dependent oxidoreductase family.</text>
</comment>
<dbReference type="EMBL" id="CAHR02000203">
    <property type="protein sequence ID" value="CCG84110.1"/>
    <property type="molecule type" value="Genomic_DNA"/>
</dbReference>
<dbReference type="AlphaFoldDB" id="R4XE82"/>
<gene>
    <name evidence="11" type="ORF">TAPDE_004474</name>
</gene>
<dbReference type="InterPro" id="IPR023753">
    <property type="entry name" value="FAD/NAD-binding_dom"/>
</dbReference>
<evidence type="ECO:0000256" key="7">
    <source>
        <dbReference type="ARBA" id="ARBA00023002"/>
    </source>
</evidence>
<dbReference type="GO" id="GO:0016651">
    <property type="term" value="F:oxidoreductase activity, acting on NAD(P)H"/>
    <property type="evidence" value="ECO:0007669"/>
    <property type="project" value="TreeGrafter"/>
</dbReference>
<dbReference type="InterPro" id="IPR028202">
    <property type="entry name" value="Reductase_C"/>
</dbReference>
<evidence type="ECO:0000313" key="11">
    <source>
        <dbReference type="EMBL" id="CCG84110.1"/>
    </source>
</evidence>
<keyword evidence="4" id="KW-0001">2Fe-2S</keyword>
<proteinExistence type="inferred from homology"/>
<keyword evidence="3" id="KW-0285">Flavoprotein</keyword>
<dbReference type="GO" id="GO:0005737">
    <property type="term" value="C:cytoplasm"/>
    <property type="evidence" value="ECO:0007669"/>
    <property type="project" value="TreeGrafter"/>
</dbReference>
<dbReference type="PRINTS" id="PR00411">
    <property type="entry name" value="PNDRDTASEI"/>
</dbReference>
<feature type="domain" description="Rieske" evidence="10">
    <location>
        <begin position="5"/>
        <end position="102"/>
    </location>
</feature>
<keyword evidence="7" id="KW-0560">Oxidoreductase</keyword>
<dbReference type="PANTHER" id="PTHR43557:SF2">
    <property type="entry name" value="RIESKE DOMAIN-CONTAINING PROTEIN-RELATED"/>
    <property type="match status" value="1"/>
</dbReference>
<dbReference type="SUPFAM" id="SSF51905">
    <property type="entry name" value="FAD/NAD(P)-binding domain"/>
    <property type="match status" value="1"/>
</dbReference>
<keyword evidence="5" id="KW-0479">Metal-binding</keyword>
<keyword evidence="8" id="KW-0408">Iron</keyword>
<organism evidence="11 12">
    <name type="scientific">Taphrina deformans (strain PYCC 5710 / ATCC 11124 / CBS 356.35 / IMI 108563 / JCM 9778 / NBRC 8474)</name>
    <name type="common">Peach leaf curl fungus</name>
    <name type="synonym">Lalaria deformans</name>
    <dbReference type="NCBI Taxonomy" id="1097556"/>
    <lineage>
        <taxon>Eukaryota</taxon>
        <taxon>Fungi</taxon>
        <taxon>Dikarya</taxon>
        <taxon>Ascomycota</taxon>
        <taxon>Taphrinomycotina</taxon>
        <taxon>Taphrinomycetes</taxon>
        <taxon>Taphrinales</taxon>
        <taxon>Taphrinaceae</taxon>
        <taxon>Taphrina</taxon>
    </lineage>
</organism>
<dbReference type="PROSITE" id="PS51296">
    <property type="entry name" value="RIESKE"/>
    <property type="match status" value="1"/>
</dbReference>
<evidence type="ECO:0000256" key="9">
    <source>
        <dbReference type="ARBA" id="ARBA00023014"/>
    </source>
</evidence>
<dbReference type="CDD" id="cd03478">
    <property type="entry name" value="Rieske_AIFL_N"/>
    <property type="match status" value="1"/>
</dbReference>